<evidence type="ECO:0000313" key="1">
    <source>
        <dbReference type="EMBL" id="JAG26753.1"/>
    </source>
</evidence>
<dbReference type="InterPro" id="IPR040235">
    <property type="entry name" value="Nicolin-1"/>
</dbReference>
<dbReference type="GO" id="GO:0005654">
    <property type="term" value="C:nucleoplasm"/>
    <property type="evidence" value="ECO:0007669"/>
    <property type="project" value="TreeGrafter"/>
</dbReference>
<reference evidence="1" key="1">
    <citation type="journal article" date="2014" name="PLoS ONE">
        <title>Transcriptome-Based Identification of ABC Transporters in the Western Tarnished Plant Bug Lygus hesperus.</title>
        <authorList>
            <person name="Hull J.J."/>
            <person name="Chaney K."/>
            <person name="Geib S.M."/>
            <person name="Fabrick J.A."/>
            <person name="Brent C.S."/>
            <person name="Walsh D."/>
            <person name="Lavine L.C."/>
        </authorList>
    </citation>
    <scope>NUCLEOTIDE SEQUENCE</scope>
</reference>
<dbReference type="PANTHER" id="PTHR31239">
    <property type="entry name" value="NICOLIN 1"/>
    <property type="match status" value="1"/>
</dbReference>
<sequence length="240" mass="27058">SHFLLRYRHTLKHDTTMTTTNEERYCRENIEFTVKGPIPLYLEEEKKHLTGCAVIDIILSKPERVGELVFRNYYVASIDLLVQTEKDGPTTQTSSRMKSPANLQVSLHKRVLMPKPHEEEGSHGVFSITATESQVPWDRVSMMRMILRQPSPLWATFKVEELNLFGDMPRLGETGAPPLVVGSQKILGIVQKQTVRALMTLGPGESTRTMSATTQLDAVKMHDYRAAGPAPYEIVKLPTI</sequence>
<dbReference type="EMBL" id="GBHO01016851">
    <property type="protein sequence ID" value="JAG26753.1"/>
    <property type="molecule type" value="Transcribed_RNA"/>
</dbReference>
<reference evidence="1" key="2">
    <citation type="submission" date="2014-07" db="EMBL/GenBank/DDBJ databases">
        <authorList>
            <person name="Hull J."/>
        </authorList>
    </citation>
    <scope>NUCLEOTIDE SEQUENCE</scope>
</reference>
<gene>
    <name evidence="1" type="primary">Nicn1</name>
    <name evidence="1" type="ORF">CM83_2310</name>
</gene>
<dbReference type="PANTHER" id="PTHR31239:SF2">
    <property type="entry name" value="NICOLIN-1"/>
    <property type="match status" value="1"/>
</dbReference>
<protein>
    <submittedName>
        <fullName evidence="1">Nicolin-1</fullName>
    </submittedName>
</protein>
<proteinExistence type="predicted"/>
<dbReference type="AlphaFoldDB" id="A0A0A9Y6P0"/>
<name>A0A0A9Y6P0_LYGHE</name>
<organism evidence="1">
    <name type="scientific">Lygus hesperus</name>
    <name type="common">Western plant bug</name>
    <dbReference type="NCBI Taxonomy" id="30085"/>
    <lineage>
        <taxon>Eukaryota</taxon>
        <taxon>Metazoa</taxon>
        <taxon>Ecdysozoa</taxon>
        <taxon>Arthropoda</taxon>
        <taxon>Hexapoda</taxon>
        <taxon>Insecta</taxon>
        <taxon>Pterygota</taxon>
        <taxon>Neoptera</taxon>
        <taxon>Paraneoptera</taxon>
        <taxon>Hemiptera</taxon>
        <taxon>Heteroptera</taxon>
        <taxon>Panheteroptera</taxon>
        <taxon>Cimicomorpha</taxon>
        <taxon>Miridae</taxon>
        <taxon>Mirini</taxon>
        <taxon>Lygus</taxon>
    </lineage>
</organism>
<accession>A0A0A9Y6P0</accession>
<feature type="non-terminal residue" evidence="1">
    <location>
        <position position="1"/>
    </location>
</feature>